<dbReference type="Pfam" id="PF02518">
    <property type="entry name" value="HATPase_c"/>
    <property type="match status" value="1"/>
</dbReference>
<keyword evidence="9" id="KW-0547">Nucleotide-binding</keyword>
<dbReference type="PROSITE" id="PS50885">
    <property type="entry name" value="HAMP"/>
    <property type="match status" value="1"/>
</dbReference>
<accession>A0A494Y9Y3</accession>
<evidence type="ECO:0000256" key="2">
    <source>
        <dbReference type="ARBA" id="ARBA00004429"/>
    </source>
</evidence>
<dbReference type="InterPro" id="IPR036890">
    <property type="entry name" value="HATPase_C_sf"/>
</dbReference>
<protein>
    <recommendedName>
        <fullName evidence="3">histidine kinase</fullName>
        <ecNumber evidence="3">2.7.13.3</ecNumber>
    </recommendedName>
</protein>
<keyword evidence="13" id="KW-0902">Two-component regulatory system</keyword>
<dbReference type="GO" id="GO:0000155">
    <property type="term" value="F:phosphorelay sensor kinase activity"/>
    <property type="evidence" value="ECO:0007669"/>
    <property type="project" value="InterPro"/>
</dbReference>
<feature type="domain" description="HAMP" evidence="17">
    <location>
        <begin position="168"/>
        <end position="220"/>
    </location>
</feature>
<dbReference type="Proteomes" id="UP000270342">
    <property type="component" value="Unassembled WGS sequence"/>
</dbReference>
<evidence type="ECO:0000256" key="15">
    <source>
        <dbReference type="SAM" id="Phobius"/>
    </source>
</evidence>
<evidence type="ECO:0000256" key="5">
    <source>
        <dbReference type="ARBA" id="ARBA00022519"/>
    </source>
</evidence>
<evidence type="ECO:0000256" key="11">
    <source>
        <dbReference type="ARBA" id="ARBA00022840"/>
    </source>
</evidence>
<comment type="catalytic activity">
    <reaction evidence="1">
        <text>ATP + protein L-histidine = ADP + protein N-phospho-L-histidine.</text>
        <dbReference type="EC" id="2.7.13.3"/>
    </reaction>
</comment>
<dbReference type="PROSITE" id="PS50109">
    <property type="entry name" value="HIS_KIN"/>
    <property type="match status" value="1"/>
</dbReference>
<dbReference type="Gene3D" id="1.10.287.130">
    <property type="match status" value="1"/>
</dbReference>
<dbReference type="PANTHER" id="PTHR44936:SF5">
    <property type="entry name" value="SENSOR HISTIDINE KINASE ENVZ"/>
    <property type="match status" value="1"/>
</dbReference>
<evidence type="ECO:0000256" key="13">
    <source>
        <dbReference type="ARBA" id="ARBA00023012"/>
    </source>
</evidence>
<keyword evidence="6" id="KW-0597">Phosphoprotein</keyword>
<gene>
    <name evidence="18" type="ORF">D7S86_04620</name>
</gene>
<evidence type="ECO:0000259" key="16">
    <source>
        <dbReference type="PROSITE" id="PS50109"/>
    </source>
</evidence>
<feature type="transmembrane region" description="Helical" evidence="15">
    <location>
        <begin position="149"/>
        <end position="168"/>
    </location>
</feature>
<keyword evidence="12 15" id="KW-1133">Transmembrane helix</keyword>
<dbReference type="Pfam" id="PF00512">
    <property type="entry name" value="HisKA"/>
    <property type="match status" value="1"/>
</dbReference>
<evidence type="ECO:0000256" key="7">
    <source>
        <dbReference type="ARBA" id="ARBA00022679"/>
    </source>
</evidence>
<evidence type="ECO:0000256" key="6">
    <source>
        <dbReference type="ARBA" id="ARBA00022553"/>
    </source>
</evidence>
<feature type="transmembrane region" description="Helical" evidence="15">
    <location>
        <begin position="12"/>
        <end position="32"/>
    </location>
</feature>
<dbReference type="InterPro" id="IPR003661">
    <property type="entry name" value="HisK_dim/P_dom"/>
</dbReference>
<evidence type="ECO:0000256" key="4">
    <source>
        <dbReference type="ARBA" id="ARBA00022475"/>
    </source>
</evidence>
<dbReference type="SMART" id="SM00387">
    <property type="entry name" value="HATPase_c"/>
    <property type="match status" value="1"/>
</dbReference>
<reference evidence="18 19" key="1">
    <citation type="submission" date="2018-10" db="EMBL/GenBank/DDBJ databases">
        <title>Robbsia sp. DHC34, isolated from soil.</title>
        <authorList>
            <person name="Gao Z.-H."/>
            <person name="Qiu L.-H."/>
        </authorList>
    </citation>
    <scope>NUCLEOTIDE SEQUENCE [LARGE SCALE GENOMIC DNA]</scope>
    <source>
        <strain evidence="18 19">DHC34</strain>
    </source>
</reference>
<comment type="caution">
    <text evidence="18">The sequence shown here is derived from an EMBL/GenBank/DDBJ whole genome shotgun (WGS) entry which is preliminary data.</text>
</comment>
<evidence type="ECO:0000313" key="18">
    <source>
        <dbReference type="EMBL" id="RKP59434.1"/>
    </source>
</evidence>
<keyword evidence="14 15" id="KW-0472">Membrane</keyword>
<sequence length="428" mass="47412">MNFRPFDSLFGRLSVFTVGVLLLSHFAWFTAMRFERSEMQTRYAVEETTFLVDAVKQHQARSPNVPLPSRVRLVDQGAASVPPADPFTTSSPLSRYIDDLRESMPQGTLLRVDENGHPPRLWVLMPGDQQWIVVPLQPLRGPRTFDRMLFWLIFITVGAAMSAMFAAWQVQRPLRTLAGAVGRFGRGQHVAPVAESGPRELRQLTRGFNQMVNDISQTQSDRNVMLAGVAHDLRTPLARLRLRAEMMDDARSRDGVVRDVDSLTHIVDQFLMFANDTLDTSMPTPVDGLCERAARNFHAVYPAEPAIGLELAAGEAFVLPEASLDRILTNLLENAHAYGEAPISVATWRDGDTWHLRVCDSGHGISPANLAAATRPFVRLDPARGGNGHSGLGLAIVDRLTRHAGGQCEIDNRPEGGLRVTMRFPVKV</sequence>
<dbReference type="InterPro" id="IPR003594">
    <property type="entry name" value="HATPase_dom"/>
</dbReference>
<dbReference type="InterPro" id="IPR036097">
    <property type="entry name" value="HisK_dim/P_sf"/>
</dbReference>
<dbReference type="SUPFAM" id="SSF55874">
    <property type="entry name" value="ATPase domain of HSP90 chaperone/DNA topoisomerase II/histidine kinase"/>
    <property type="match status" value="1"/>
</dbReference>
<organism evidence="18 19">
    <name type="scientific">Pararobbsia silviterrae</name>
    <dbReference type="NCBI Taxonomy" id="1792498"/>
    <lineage>
        <taxon>Bacteria</taxon>
        <taxon>Pseudomonadati</taxon>
        <taxon>Pseudomonadota</taxon>
        <taxon>Betaproteobacteria</taxon>
        <taxon>Burkholderiales</taxon>
        <taxon>Burkholderiaceae</taxon>
        <taxon>Pararobbsia</taxon>
    </lineage>
</organism>
<proteinExistence type="predicted"/>
<evidence type="ECO:0000256" key="14">
    <source>
        <dbReference type="ARBA" id="ARBA00023136"/>
    </source>
</evidence>
<dbReference type="InterPro" id="IPR050980">
    <property type="entry name" value="2C_sensor_his_kinase"/>
</dbReference>
<dbReference type="Gene3D" id="3.30.565.10">
    <property type="entry name" value="Histidine kinase-like ATPase, C-terminal domain"/>
    <property type="match status" value="1"/>
</dbReference>
<evidence type="ECO:0000256" key="10">
    <source>
        <dbReference type="ARBA" id="ARBA00022777"/>
    </source>
</evidence>
<evidence type="ECO:0000313" key="19">
    <source>
        <dbReference type="Proteomes" id="UP000270342"/>
    </source>
</evidence>
<comment type="subcellular location">
    <subcellularLocation>
        <location evidence="2">Cell inner membrane</location>
        <topology evidence="2">Multi-pass membrane protein</topology>
    </subcellularLocation>
</comment>
<evidence type="ECO:0000256" key="8">
    <source>
        <dbReference type="ARBA" id="ARBA00022692"/>
    </source>
</evidence>
<evidence type="ECO:0000256" key="3">
    <source>
        <dbReference type="ARBA" id="ARBA00012438"/>
    </source>
</evidence>
<keyword evidence="11" id="KW-0067">ATP-binding</keyword>
<evidence type="ECO:0000256" key="1">
    <source>
        <dbReference type="ARBA" id="ARBA00000085"/>
    </source>
</evidence>
<name>A0A494Y9Y3_9BURK</name>
<dbReference type="EMBL" id="RBZU01000001">
    <property type="protein sequence ID" value="RKP59434.1"/>
    <property type="molecule type" value="Genomic_DNA"/>
</dbReference>
<dbReference type="EC" id="2.7.13.3" evidence="3"/>
<dbReference type="InterPro" id="IPR005467">
    <property type="entry name" value="His_kinase_dom"/>
</dbReference>
<dbReference type="GO" id="GO:0005524">
    <property type="term" value="F:ATP binding"/>
    <property type="evidence" value="ECO:0007669"/>
    <property type="project" value="UniProtKB-KW"/>
</dbReference>
<evidence type="ECO:0000259" key="17">
    <source>
        <dbReference type="PROSITE" id="PS50885"/>
    </source>
</evidence>
<dbReference type="SUPFAM" id="SSF158472">
    <property type="entry name" value="HAMP domain-like"/>
    <property type="match status" value="1"/>
</dbReference>
<keyword evidence="7" id="KW-0808">Transferase</keyword>
<dbReference type="CDD" id="cd06225">
    <property type="entry name" value="HAMP"/>
    <property type="match status" value="1"/>
</dbReference>
<dbReference type="PANTHER" id="PTHR44936">
    <property type="entry name" value="SENSOR PROTEIN CREC"/>
    <property type="match status" value="1"/>
</dbReference>
<dbReference type="Pfam" id="PF00672">
    <property type="entry name" value="HAMP"/>
    <property type="match status" value="1"/>
</dbReference>
<dbReference type="SMART" id="SM00304">
    <property type="entry name" value="HAMP"/>
    <property type="match status" value="1"/>
</dbReference>
<keyword evidence="4" id="KW-1003">Cell membrane</keyword>
<dbReference type="SMART" id="SM00388">
    <property type="entry name" value="HisKA"/>
    <property type="match status" value="1"/>
</dbReference>
<evidence type="ECO:0000256" key="12">
    <source>
        <dbReference type="ARBA" id="ARBA00022989"/>
    </source>
</evidence>
<keyword evidence="8 15" id="KW-0812">Transmembrane</keyword>
<feature type="domain" description="Histidine kinase" evidence="16">
    <location>
        <begin position="228"/>
        <end position="428"/>
    </location>
</feature>
<dbReference type="InterPro" id="IPR003660">
    <property type="entry name" value="HAMP_dom"/>
</dbReference>
<dbReference type="PRINTS" id="PR00344">
    <property type="entry name" value="BCTRLSENSOR"/>
</dbReference>
<dbReference type="GO" id="GO:0005886">
    <property type="term" value="C:plasma membrane"/>
    <property type="evidence" value="ECO:0007669"/>
    <property type="project" value="UniProtKB-SubCell"/>
</dbReference>
<keyword evidence="10" id="KW-0418">Kinase</keyword>
<dbReference type="CDD" id="cd00082">
    <property type="entry name" value="HisKA"/>
    <property type="match status" value="1"/>
</dbReference>
<dbReference type="AlphaFoldDB" id="A0A494Y9Y3"/>
<dbReference type="InterPro" id="IPR004358">
    <property type="entry name" value="Sig_transdc_His_kin-like_C"/>
</dbReference>
<dbReference type="RefSeq" id="WP_121084329.1">
    <property type="nucleotide sequence ID" value="NZ_RBZU01000001.1"/>
</dbReference>
<evidence type="ECO:0000256" key="9">
    <source>
        <dbReference type="ARBA" id="ARBA00022741"/>
    </source>
</evidence>
<dbReference type="OrthoDB" id="9804645at2"/>
<dbReference type="SUPFAM" id="SSF47384">
    <property type="entry name" value="Homodimeric domain of signal transducing histidine kinase"/>
    <property type="match status" value="1"/>
</dbReference>
<keyword evidence="19" id="KW-1185">Reference proteome</keyword>
<keyword evidence="5" id="KW-0997">Cell inner membrane</keyword>